<evidence type="ECO:0000313" key="1">
    <source>
        <dbReference type="EMBL" id="KAJ3490191.1"/>
    </source>
</evidence>
<accession>A0ACC1QT18</accession>
<dbReference type="EMBL" id="JANAKD010000699">
    <property type="protein sequence ID" value="KAJ3490191.1"/>
    <property type="molecule type" value="Genomic_DNA"/>
</dbReference>
<evidence type="ECO:0000313" key="2">
    <source>
        <dbReference type="Proteomes" id="UP001148737"/>
    </source>
</evidence>
<keyword evidence="2" id="KW-1185">Reference proteome</keyword>
<name>A0ACC1QT18_9HYPO</name>
<comment type="caution">
    <text evidence="1">The sequence shown here is derived from an EMBL/GenBank/DDBJ whole genome shotgun (WGS) entry which is preliminary data.</text>
</comment>
<organism evidence="1 2">
    <name type="scientific">Lecanicillium saksenae</name>
    <dbReference type="NCBI Taxonomy" id="468837"/>
    <lineage>
        <taxon>Eukaryota</taxon>
        <taxon>Fungi</taxon>
        <taxon>Dikarya</taxon>
        <taxon>Ascomycota</taxon>
        <taxon>Pezizomycotina</taxon>
        <taxon>Sordariomycetes</taxon>
        <taxon>Hypocreomycetidae</taxon>
        <taxon>Hypocreales</taxon>
        <taxon>Cordycipitaceae</taxon>
        <taxon>Lecanicillium</taxon>
    </lineage>
</organism>
<protein>
    <submittedName>
        <fullName evidence="1">Uncharacterized protein</fullName>
    </submittedName>
</protein>
<gene>
    <name evidence="1" type="ORF">NLG97_g5835</name>
</gene>
<proteinExistence type="predicted"/>
<reference evidence="1" key="1">
    <citation type="submission" date="2022-07" db="EMBL/GenBank/DDBJ databases">
        <title>Genome Sequence of Lecanicillium saksenae.</title>
        <authorList>
            <person name="Buettner E."/>
        </authorList>
    </citation>
    <scope>NUCLEOTIDE SEQUENCE</scope>
    <source>
        <strain evidence="1">VT-O1</strain>
    </source>
</reference>
<dbReference type="Proteomes" id="UP001148737">
    <property type="component" value="Unassembled WGS sequence"/>
</dbReference>
<sequence length="69" mass="7235">MKVSAILAGGILPVALAAPSSTYILREERGPLESHWAKGDAAHDATIIPARIALKQSNVEKGEALIADM</sequence>